<evidence type="ECO:0000256" key="8">
    <source>
        <dbReference type="ARBA" id="ARBA00023170"/>
    </source>
</evidence>
<dbReference type="Gene3D" id="3.30.200.20">
    <property type="entry name" value="Phosphorylase Kinase, domain 1"/>
    <property type="match status" value="1"/>
</dbReference>
<feature type="binding site" evidence="12">
    <location>
        <position position="489"/>
    </location>
    <ligand>
        <name>ATP</name>
        <dbReference type="ChEBI" id="CHEBI:30616"/>
    </ligand>
</feature>
<dbReference type="InterPro" id="IPR017441">
    <property type="entry name" value="Protein_kinase_ATP_BS"/>
</dbReference>
<keyword evidence="17" id="KW-1185">Reference proteome</keyword>
<keyword evidence="9" id="KW-0325">Glycoprotein</keyword>
<proteinExistence type="predicted"/>
<evidence type="ECO:0000313" key="16">
    <source>
        <dbReference type="EMBL" id="KAK3021513.1"/>
    </source>
</evidence>
<dbReference type="SUPFAM" id="SSF50985">
    <property type="entry name" value="RCC1/BLIP-II"/>
    <property type="match status" value="1"/>
</dbReference>
<comment type="catalytic activity">
    <reaction evidence="11">
        <text>L-seryl-[protein] + ATP = O-phospho-L-seryl-[protein] + ADP + H(+)</text>
        <dbReference type="Rhea" id="RHEA:17989"/>
        <dbReference type="Rhea" id="RHEA-COMP:9863"/>
        <dbReference type="Rhea" id="RHEA-COMP:11604"/>
        <dbReference type="ChEBI" id="CHEBI:15378"/>
        <dbReference type="ChEBI" id="CHEBI:29999"/>
        <dbReference type="ChEBI" id="CHEBI:30616"/>
        <dbReference type="ChEBI" id="CHEBI:83421"/>
        <dbReference type="ChEBI" id="CHEBI:456216"/>
        <dbReference type="EC" id="2.7.11.1"/>
    </reaction>
</comment>
<evidence type="ECO:0000256" key="11">
    <source>
        <dbReference type="ARBA" id="ARBA00048679"/>
    </source>
</evidence>
<dbReference type="InterPro" id="IPR009091">
    <property type="entry name" value="RCC1/BLIP-II"/>
</dbReference>
<dbReference type="GO" id="GO:0016020">
    <property type="term" value="C:membrane"/>
    <property type="evidence" value="ECO:0007669"/>
    <property type="project" value="UniProtKB-SubCell"/>
</dbReference>
<dbReference type="EMBL" id="JAVXUP010000755">
    <property type="protein sequence ID" value="KAK3021513.1"/>
    <property type="molecule type" value="Genomic_DNA"/>
</dbReference>
<feature type="region of interest" description="Disordered" evidence="13">
    <location>
        <begin position="403"/>
        <end position="427"/>
    </location>
</feature>
<dbReference type="GO" id="GO:0004674">
    <property type="term" value="F:protein serine/threonine kinase activity"/>
    <property type="evidence" value="ECO:0007669"/>
    <property type="project" value="UniProtKB-KW"/>
</dbReference>
<feature type="chain" id="PRO_5041668440" description="non-specific serine/threonine protein kinase" evidence="15">
    <location>
        <begin position="28"/>
        <end position="539"/>
    </location>
</feature>
<organism evidence="16 17">
    <name type="scientific">Escallonia herrerae</name>
    <dbReference type="NCBI Taxonomy" id="1293975"/>
    <lineage>
        <taxon>Eukaryota</taxon>
        <taxon>Viridiplantae</taxon>
        <taxon>Streptophyta</taxon>
        <taxon>Embryophyta</taxon>
        <taxon>Tracheophyta</taxon>
        <taxon>Spermatophyta</taxon>
        <taxon>Magnoliopsida</taxon>
        <taxon>eudicotyledons</taxon>
        <taxon>Gunneridae</taxon>
        <taxon>Pentapetalae</taxon>
        <taxon>asterids</taxon>
        <taxon>campanulids</taxon>
        <taxon>Escalloniales</taxon>
        <taxon>Escalloniaceae</taxon>
        <taxon>Escallonia</taxon>
    </lineage>
</organism>
<keyword evidence="12" id="KW-0547">Nucleotide-binding</keyword>
<name>A0AA88W7Z1_9ASTE</name>
<keyword evidence="6 14" id="KW-0472">Membrane</keyword>
<evidence type="ECO:0000256" key="6">
    <source>
        <dbReference type="ARBA" id="ARBA00023136"/>
    </source>
</evidence>
<dbReference type="PROSITE" id="PS00107">
    <property type="entry name" value="PROTEIN_KINASE_ATP"/>
    <property type="match status" value="1"/>
</dbReference>
<evidence type="ECO:0000256" key="12">
    <source>
        <dbReference type="PROSITE-ProRule" id="PRU10141"/>
    </source>
</evidence>
<keyword evidence="5 14" id="KW-1133">Transmembrane helix</keyword>
<keyword evidence="3 14" id="KW-0812">Transmembrane</keyword>
<accession>A0AA88W7Z1</accession>
<comment type="catalytic activity">
    <reaction evidence="10">
        <text>L-threonyl-[protein] + ATP = O-phospho-L-threonyl-[protein] + ADP + H(+)</text>
        <dbReference type="Rhea" id="RHEA:46608"/>
        <dbReference type="Rhea" id="RHEA-COMP:11060"/>
        <dbReference type="Rhea" id="RHEA-COMP:11605"/>
        <dbReference type="ChEBI" id="CHEBI:15378"/>
        <dbReference type="ChEBI" id="CHEBI:30013"/>
        <dbReference type="ChEBI" id="CHEBI:30616"/>
        <dbReference type="ChEBI" id="CHEBI:61977"/>
        <dbReference type="ChEBI" id="CHEBI:456216"/>
        <dbReference type="EC" id="2.7.11.1"/>
    </reaction>
</comment>
<feature type="transmembrane region" description="Helical" evidence="14">
    <location>
        <begin position="366"/>
        <end position="388"/>
    </location>
</feature>
<evidence type="ECO:0000256" key="5">
    <source>
        <dbReference type="ARBA" id="ARBA00022989"/>
    </source>
</evidence>
<comment type="subcellular location">
    <subcellularLocation>
        <location evidence="1">Membrane</location>
        <topology evidence="1">Single-pass type I membrane protein</topology>
    </subcellularLocation>
</comment>
<evidence type="ECO:0000256" key="2">
    <source>
        <dbReference type="ARBA" id="ARBA00012513"/>
    </source>
</evidence>
<dbReference type="InterPro" id="IPR011009">
    <property type="entry name" value="Kinase-like_dom_sf"/>
</dbReference>
<keyword evidence="4 15" id="KW-0732">Signal</keyword>
<dbReference type="AlphaFoldDB" id="A0AA88W7Z1"/>
<evidence type="ECO:0000256" key="3">
    <source>
        <dbReference type="ARBA" id="ARBA00022692"/>
    </source>
</evidence>
<evidence type="ECO:0000256" key="1">
    <source>
        <dbReference type="ARBA" id="ARBA00004479"/>
    </source>
</evidence>
<evidence type="ECO:0000313" key="17">
    <source>
        <dbReference type="Proteomes" id="UP001188597"/>
    </source>
</evidence>
<protein>
    <recommendedName>
        <fullName evidence="2">non-specific serine/threonine protein kinase</fullName>
        <ecNumber evidence="2">2.7.11.1</ecNumber>
    </recommendedName>
</protein>
<reference evidence="16" key="1">
    <citation type="submission" date="2022-12" db="EMBL/GenBank/DDBJ databases">
        <title>Draft genome assemblies for two species of Escallonia (Escalloniales).</title>
        <authorList>
            <person name="Chanderbali A."/>
            <person name="Dervinis C."/>
            <person name="Anghel I."/>
            <person name="Soltis D."/>
            <person name="Soltis P."/>
            <person name="Zapata F."/>
        </authorList>
    </citation>
    <scope>NUCLEOTIDE SEQUENCE</scope>
    <source>
        <strain evidence="16">UCBG64.0493</strain>
        <tissue evidence="16">Leaf</tissue>
    </source>
</reference>
<evidence type="ECO:0000256" key="15">
    <source>
        <dbReference type="SAM" id="SignalP"/>
    </source>
</evidence>
<dbReference type="Proteomes" id="UP001188597">
    <property type="component" value="Unassembled WGS sequence"/>
</dbReference>
<dbReference type="PANTHER" id="PTHR47460:SF1">
    <property type="entry name" value="SERINE_THREONINE-PROTEIN KINASE-LIKE PROTEIN ACR4"/>
    <property type="match status" value="1"/>
</dbReference>
<evidence type="ECO:0000256" key="9">
    <source>
        <dbReference type="ARBA" id="ARBA00023180"/>
    </source>
</evidence>
<evidence type="ECO:0000256" key="13">
    <source>
        <dbReference type="SAM" id="MobiDB-lite"/>
    </source>
</evidence>
<dbReference type="EC" id="2.7.11.1" evidence="2"/>
<sequence>MAIHHLLSYSFFLLAFFSLSCLPSLDSLSTVSISHASNQTLICALIHSSDQQSYLNCTSFPQGIQIPPTSGNTSFSGIVGGNGFLCALSLPSSPSYMVCWRFSSNGTDMSYKRIYLGPALKELDAGNSHVCGLADGTDKLECWQWPDLVLNGTEFASSVAVGDGFVCGLSELGQIRCLGSYGNVIDHVPRGNYRLVASGSRHACATSSLNGSLECWGDMVGEKPAGEFKALALGENRSCAMRPNGKVTCWGEDGFALPGNLRDAFFEAIEGNGNVFCGILASDLSLNCWGNEILDSNSSVMKNVLPGPCRSECSCGPLPNYGTFCSQGLMICEPCKGSTLVISPPSIPSQPPTSPPSRRTRWNRKMIAFLVVGCVGSLSFLIASGFLFSRYCKVRGYRVHDSGPLDDPLPPLRQGGPSQTSQVEQAKPTLEKRLSQLTSLGNGGHLEEFSLQMLLHATRNFSEERKIGSGSFGSVYHGTLDDGREVAIKRAEFNGSNYAFWCVHFEIFSARKGIWVNIHGAGIKPPAEDEYLDQPWPEN</sequence>
<feature type="signal peptide" evidence="15">
    <location>
        <begin position="1"/>
        <end position="27"/>
    </location>
</feature>
<comment type="caution">
    <text evidence="16">The sequence shown here is derived from an EMBL/GenBank/DDBJ whole genome shotgun (WGS) entry which is preliminary data.</text>
</comment>
<keyword evidence="8" id="KW-0675">Receptor</keyword>
<keyword evidence="7" id="KW-1015">Disulfide bond</keyword>
<dbReference type="SUPFAM" id="SSF56112">
    <property type="entry name" value="Protein kinase-like (PK-like)"/>
    <property type="match status" value="1"/>
</dbReference>
<keyword evidence="12" id="KW-0067">ATP-binding</keyword>
<dbReference type="Gene3D" id="2.130.10.30">
    <property type="entry name" value="Regulator of chromosome condensation 1/beta-lactamase-inhibitor protein II"/>
    <property type="match status" value="1"/>
</dbReference>
<dbReference type="PANTHER" id="PTHR47460">
    <property type="entry name" value="SERINE/THREONINE-PROTEIN KINASE-LIKE PROTEIN ACR4"/>
    <property type="match status" value="1"/>
</dbReference>
<dbReference type="GO" id="GO:0005524">
    <property type="term" value="F:ATP binding"/>
    <property type="evidence" value="ECO:0007669"/>
    <property type="project" value="UniProtKB-UniRule"/>
</dbReference>
<evidence type="ECO:0000256" key="7">
    <source>
        <dbReference type="ARBA" id="ARBA00023157"/>
    </source>
</evidence>
<evidence type="ECO:0000256" key="4">
    <source>
        <dbReference type="ARBA" id="ARBA00022729"/>
    </source>
</evidence>
<evidence type="ECO:0000256" key="10">
    <source>
        <dbReference type="ARBA" id="ARBA00047899"/>
    </source>
</evidence>
<gene>
    <name evidence="16" type="ORF">RJ639_046969</name>
</gene>
<evidence type="ECO:0000256" key="14">
    <source>
        <dbReference type="SAM" id="Phobius"/>
    </source>
</evidence>